<evidence type="ECO:0000313" key="2">
    <source>
        <dbReference type="Proteomes" id="UP001076464"/>
    </source>
</evidence>
<organism evidence="1 2">
    <name type="scientific">Roseateles hydrophilus</name>
    <dbReference type="NCBI Taxonomy" id="2975054"/>
    <lineage>
        <taxon>Bacteria</taxon>
        <taxon>Pseudomonadati</taxon>
        <taxon>Pseudomonadota</taxon>
        <taxon>Betaproteobacteria</taxon>
        <taxon>Burkholderiales</taxon>
        <taxon>Sphaerotilaceae</taxon>
        <taxon>Roseateles</taxon>
    </lineage>
</organism>
<comment type="caution">
    <text evidence="1">The sequence shown here is derived from an EMBL/GenBank/DDBJ whole genome shotgun (WGS) entry which is preliminary data.</text>
</comment>
<keyword evidence="2" id="KW-1185">Reference proteome</keyword>
<sequence length="272" mass="29245">MKQSSWRRCVVIAVVALWVQAGRAAGTEGNCPARLRISFPDAPAEPYLQGRGDAFATPPGQLVDWVRGALKRLGCDAQAELLRLPSRRVRAMIDSGELDLVAAVAQGGPMAALLTLPPPQGARGQFDLSLAQVEYALYAHRDAVPAQRGASGPVLPPQARVGVTAGGSAERLAQERGWPLEPAPSHESALQKLLAGRTPLLLMHSYYLDERLRRDAALARQVVRVGPPVERLRLHVGARPAFAAQQPAFVSRFWRELCRQSAAAGGACRLPP</sequence>
<dbReference type="Proteomes" id="UP001076464">
    <property type="component" value="Unassembled WGS sequence"/>
</dbReference>
<name>A0ACC6C9S3_9BURK</name>
<evidence type="ECO:0000313" key="1">
    <source>
        <dbReference type="EMBL" id="MCY4745166.1"/>
    </source>
</evidence>
<proteinExistence type="predicted"/>
<dbReference type="EMBL" id="JAPPUY010000002">
    <property type="protein sequence ID" value="MCY4745166.1"/>
    <property type="molecule type" value="Genomic_DNA"/>
</dbReference>
<reference evidence="1" key="1">
    <citation type="submission" date="2022-08" db="EMBL/GenBank/DDBJ databases">
        <title>Genome sequencing of Pelomonas sp. UHG3.</title>
        <authorList>
            <person name="So Y."/>
        </authorList>
    </citation>
    <scope>NUCLEOTIDE SEQUENCE</scope>
    <source>
        <strain evidence="1">UHG3</strain>
    </source>
</reference>
<accession>A0ACC6C9S3</accession>
<gene>
    <name evidence="1" type="ORF">NYO99_09305</name>
</gene>
<protein>
    <submittedName>
        <fullName evidence="1">Uncharacterized protein</fullName>
    </submittedName>
</protein>